<sequence length="967" mass="108255">MDNKEQKDNSNLPQFTEEPRLLLPEDDKLDSLSVAALKSPAVSRREFNDDAERDSTSGGNLPSVKSSLSLGSSHFTGVFQPFTNNTSKESKGDLTPGQVSISDNQPIFLQRGNEGLDSDEEEHNFNQIADDNSNTSPLINRLQNINQNDQVSSKRNTWAFPSSNSLPVESSDPSNRGNDSNQPLLQHNNGRRHMEYGSASEIPKRYSSKPGTFRGRSNSQSWTSSRALDWLPFNPNMDKKYDEDNKRELVEENNGLRVWYDDYTSIDWIHDYVKERVRLRHLRSLKGVRGWIANNWDASQAWILVTIIGVCAGCVAAGIDVSQEYLSDLKTGYCSTNIFYNNKFCCWYEDPDAQCYQWKPWSSLFTYDPTSSVSGYIDFFSYCSWGLLFATLSAILIYVTGEPFPSSKRRKTGPIKYYAAGSGVPEVKTILGGFVIRGFLGIQTLWVKAVGLALVTSSGMNLGKEGPLVHIACCLGNVLCRLFKKYNTNEAKRREILSASAAAGVSVAFGAPIGGVLFSLEEVSYYFPSKTMWRSFFCALVGSMTLKLINPFRTGKTVLFEVTFDKDWHDFEMFNFLILGIFGGLIGAAFCKLNLMWNRMRRTTWLSKYPVQEVIGVALISVVWNYFNPYTKMGGPELVAELFSECVGQNNRGDGLCSHELVNYYFWIKVPCGVFIPSLAMGSLFGRMVGLTAQYYQQTYPTSSLYASCGEPGVNCFTPGVYAMVGAAATLAGITRMTLSLVVIVFELTGSLGYALPLMLGVLVAKWVADAFEPTSIYENLIELNDYPFLDNKREYLHTKNVVDVLETNLEIICINEENTISKVKEKINRQADYGYADGGFPIIDGKHLVGYIAVNDMEYVLEECILPGDSLCLFRRNKPVSEQNPEPSSFERDSPVPDYIVDGNMLDLTPFMDQAPLSVPLNASMEVVLELFIKLGVRYLCVVDNGHYVGVIHKKRLLAYLHEFEH</sequence>
<feature type="compositionally biased region" description="Basic and acidic residues" evidence="10">
    <location>
        <begin position="17"/>
        <end position="30"/>
    </location>
</feature>
<dbReference type="InterPro" id="IPR046342">
    <property type="entry name" value="CBS_dom_sf"/>
</dbReference>
<keyword evidence="3 9" id="KW-0812">Transmembrane</keyword>
<feature type="transmembrane region" description="Helical" evidence="9">
    <location>
        <begin position="752"/>
        <end position="769"/>
    </location>
</feature>
<evidence type="ECO:0000313" key="13">
    <source>
        <dbReference type="Proteomes" id="UP000070444"/>
    </source>
</evidence>
<keyword evidence="6 9" id="KW-0472">Membrane</keyword>
<dbReference type="STRING" id="796925.A0A137NTC6"/>
<dbReference type="InterPro" id="IPR000644">
    <property type="entry name" value="CBS_dom"/>
</dbReference>
<dbReference type="SMART" id="SM00116">
    <property type="entry name" value="CBS"/>
    <property type="match status" value="2"/>
</dbReference>
<dbReference type="Gene3D" id="1.10.3080.10">
    <property type="entry name" value="Clc chloride channel"/>
    <property type="match status" value="1"/>
</dbReference>
<keyword evidence="2 9" id="KW-0813">Transport</keyword>
<evidence type="ECO:0000256" key="6">
    <source>
        <dbReference type="ARBA" id="ARBA00023136"/>
    </source>
</evidence>
<dbReference type="EMBL" id="KQ964783">
    <property type="protein sequence ID" value="KXN66000.1"/>
    <property type="molecule type" value="Genomic_DNA"/>
</dbReference>
<proteinExistence type="inferred from homology"/>
<feature type="transmembrane region" description="Helical" evidence="9">
    <location>
        <begin position="301"/>
        <end position="319"/>
    </location>
</feature>
<dbReference type="GO" id="GO:0005769">
    <property type="term" value="C:early endosome"/>
    <property type="evidence" value="ECO:0007669"/>
    <property type="project" value="TreeGrafter"/>
</dbReference>
<evidence type="ECO:0000256" key="4">
    <source>
        <dbReference type="ARBA" id="ARBA00022989"/>
    </source>
</evidence>
<evidence type="ECO:0000256" key="9">
    <source>
        <dbReference type="RuleBase" id="RU361221"/>
    </source>
</evidence>
<evidence type="ECO:0000259" key="11">
    <source>
        <dbReference type="PROSITE" id="PS51371"/>
    </source>
</evidence>
<dbReference type="PRINTS" id="PR00762">
    <property type="entry name" value="CLCHANNEL"/>
</dbReference>
<dbReference type="InterPro" id="IPR014743">
    <property type="entry name" value="Cl-channel_core"/>
</dbReference>
<feature type="region of interest" description="Disordered" evidence="10">
    <location>
        <begin position="1"/>
        <end position="65"/>
    </location>
</feature>
<dbReference type="Pfam" id="PF00654">
    <property type="entry name" value="Voltage_CLC"/>
    <property type="match status" value="1"/>
</dbReference>
<evidence type="ECO:0000256" key="1">
    <source>
        <dbReference type="ARBA" id="ARBA00004141"/>
    </source>
</evidence>
<name>A0A137NTC6_CONC2</name>
<feature type="transmembrane region" description="Helical" evidence="9">
    <location>
        <begin position="496"/>
        <end position="520"/>
    </location>
</feature>
<dbReference type="AlphaFoldDB" id="A0A137NTC6"/>
<comment type="subcellular location">
    <subcellularLocation>
        <location evidence="1 9">Membrane</location>
        <topology evidence="1 9">Multi-pass membrane protein</topology>
    </subcellularLocation>
</comment>
<evidence type="ECO:0000256" key="7">
    <source>
        <dbReference type="ARBA" id="ARBA00023214"/>
    </source>
</evidence>
<dbReference type="PROSITE" id="PS51371">
    <property type="entry name" value="CBS"/>
    <property type="match status" value="1"/>
</dbReference>
<dbReference type="GO" id="GO:0005886">
    <property type="term" value="C:plasma membrane"/>
    <property type="evidence" value="ECO:0007669"/>
    <property type="project" value="TreeGrafter"/>
</dbReference>
<feature type="transmembrane region" description="Helical" evidence="9">
    <location>
        <begin position="379"/>
        <end position="401"/>
    </location>
</feature>
<feature type="compositionally biased region" description="Basic and acidic residues" evidence="10">
    <location>
        <begin position="43"/>
        <end position="55"/>
    </location>
</feature>
<dbReference type="InterPro" id="IPR001807">
    <property type="entry name" value="ClC"/>
</dbReference>
<dbReference type="SMR" id="A0A137NTC6"/>
<evidence type="ECO:0000256" key="2">
    <source>
        <dbReference type="ARBA" id="ARBA00022448"/>
    </source>
</evidence>
<keyword evidence="13" id="KW-1185">Reference proteome</keyword>
<keyword evidence="8" id="KW-0129">CBS domain</keyword>
<gene>
    <name evidence="12" type="ORF">CONCODRAFT_80626</name>
</gene>
<dbReference type="Pfam" id="PF00571">
    <property type="entry name" value="CBS"/>
    <property type="match status" value="1"/>
</dbReference>
<dbReference type="PANTHER" id="PTHR45711:SF6">
    <property type="entry name" value="CHLORIDE CHANNEL PROTEIN"/>
    <property type="match status" value="1"/>
</dbReference>
<feature type="transmembrane region" description="Helical" evidence="9">
    <location>
        <begin position="664"/>
        <end position="685"/>
    </location>
</feature>
<keyword evidence="4 9" id="KW-1133">Transmembrane helix</keyword>
<accession>A0A137NTC6</accession>
<dbReference type="OMA" id="TDWVHDT"/>
<dbReference type="OrthoDB" id="431497at2759"/>
<feature type="region of interest" description="Disordered" evidence="10">
    <location>
        <begin position="147"/>
        <end position="220"/>
    </location>
</feature>
<organism evidence="12 13">
    <name type="scientific">Conidiobolus coronatus (strain ATCC 28846 / CBS 209.66 / NRRL 28638)</name>
    <name type="common">Delacroixia coronata</name>
    <dbReference type="NCBI Taxonomy" id="796925"/>
    <lineage>
        <taxon>Eukaryota</taxon>
        <taxon>Fungi</taxon>
        <taxon>Fungi incertae sedis</taxon>
        <taxon>Zoopagomycota</taxon>
        <taxon>Entomophthoromycotina</taxon>
        <taxon>Entomophthoromycetes</taxon>
        <taxon>Entomophthorales</taxon>
        <taxon>Ancylistaceae</taxon>
        <taxon>Conidiobolus</taxon>
    </lineage>
</organism>
<feature type="transmembrane region" description="Helical" evidence="9">
    <location>
        <begin position="467"/>
        <end position="484"/>
    </location>
</feature>
<dbReference type="GO" id="GO:0005794">
    <property type="term" value="C:Golgi apparatus"/>
    <property type="evidence" value="ECO:0007669"/>
    <property type="project" value="TreeGrafter"/>
</dbReference>
<feature type="transmembrane region" description="Helical" evidence="9">
    <location>
        <begin position="434"/>
        <end position="455"/>
    </location>
</feature>
<reference evidence="12 13" key="1">
    <citation type="journal article" date="2015" name="Genome Biol. Evol.">
        <title>Phylogenomic analyses indicate that early fungi evolved digesting cell walls of algal ancestors of land plants.</title>
        <authorList>
            <person name="Chang Y."/>
            <person name="Wang S."/>
            <person name="Sekimoto S."/>
            <person name="Aerts A.L."/>
            <person name="Choi C."/>
            <person name="Clum A."/>
            <person name="LaButti K.M."/>
            <person name="Lindquist E.A."/>
            <person name="Yee Ngan C."/>
            <person name="Ohm R.A."/>
            <person name="Salamov A.A."/>
            <person name="Grigoriev I.V."/>
            <person name="Spatafora J.W."/>
            <person name="Berbee M.L."/>
        </authorList>
    </citation>
    <scope>NUCLEOTIDE SEQUENCE [LARGE SCALE GENOMIC DNA]</scope>
    <source>
        <strain evidence="12 13">NRRL 28638</strain>
    </source>
</reference>
<dbReference type="Gene3D" id="3.10.580.10">
    <property type="entry name" value="CBS-domain"/>
    <property type="match status" value="1"/>
</dbReference>
<comment type="caution">
    <text evidence="9">Lacks conserved residue(s) required for the propagation of feature annotation.</text>
</comment>
<protein>
    <recommendedName>
        <fullName evidence="9">Chloride channel protein</fullName>
    </recommendedName>
</protein>
<evidence type="ECO:0000313" key="12">
    <source>
        <dbReference type="EMBL" id="KXN66000.1"/>
    </source>
</evidence>
<evidence type="ECO:0000256" key="8">
    <source>
        <dbReference type="PROSITE-ProRule" id="PRU00703"/>
    </source>
</evidence>
<evidence type="ECO:0000256" key="10">
    <source>
        <dbReference type="SAM" id="MobiDB-lite"/>
    </source>
</evidence>
<feature type="transmembrane region" description="Helical" evidence="9">
    <location>
        <begin position="573"/>
        <end position="597"/>
    </location>
</feature>
<dbReference type="Proteomes" id="UP000070444">
    <property type="component" value="Unassembled WGS sequence"/>
</dbReference>
<dbReference type="SUPFAM" id="SSF54631">
    <property type="entry name" value="CBS-domain pair"/>
    <property type="match status" value="1"/>
</dbReference>
<feature type="transmembrane region" description="Helical" evidence="9">
    <location>
        <begin position="609"/>
        <end position="627"/>
    </location>
</feature>
<dbReference type="PANTHER" id="PTHR45711">
    <property type="entry name" value="CHLORIDE CHANNEL PROTEIN"/>
    <property type="match status" value="1"/>
</dbReference>
<keyword evidence="5 9" id="KW-0406">Ion transport</keyword>
<evidence type="ECO:0000256" key="3">
    <source>
        <dbReference type="ARBA" id="ARBA00022692"/>
    </source>
</evidence>
<evidence type="ECO:0000256" key="5">
    <source>
        <dbReference type="ARBA" id="ARBA00023065"/>
    </source>
</evidence>
<feature type="compositionally biased region" description="Polar residues" evidence="10">
    <location>
        <begin position="147"/>
        <end position="188"/>
    </location>
</feature>
<dbReference type="CDD" id="cd03684">
    <property type="entry name" value="ClC_3_like"/>
    <property type="match status" value="1"/>
</dbReference>
<feature type="region of interest" description="Disordered" evidence="10">
    <location>
        <begin position="81"/>
        <end position="103"/>
    </location>
</feature>
<dbReference type="GO" id="GO:0005247">
    <property type="term" value="F:voltage-gated chloride channel activity"/>
    <property type="evidence" value="ECO:0007669"/>
    <property type="project" value="TreeGrafter"/>
</dbReference>
<keyword evidence="7 9" id="KW-0868">Chloride</keyword>
<comment type="similarity">
    <text evidence="9">Belongs to the chloride channel (TC 2.A.49) family.</text>
</comment>
<feature type="domain" description="CBS" evidence="11">
    <location>
        <begin position="913"/>
        <end position="967"/>
    </location>
</feature>
<dbReference type="SUPFAM" id="SSF81340">
    <property type="entry name" value="Clc chloride channel"/>
    <property type="match status" value="1"/>
</dbReference>